<dbReference type="Proteomes" id="UP000829196">
    <property type="component" value="Unassembled WGS sequence"/>
</dbReference>
<feature type="compositionally biased region" description="Polar residues" evidence="1">
    <location>
        <begin position="133"/>
        <end position="156"/>
    </location>
</feature>
<sequence>METLSSFYPEFRTHHNLTLKIFGCTAYVHIHSQERGKLDPRALKCIFVGYSATQKGYKCYHPPTRKTFVSIDVTFAEHNSYFSKTHLQGETELEEDEENELAPLDLPPPPQKNPPERETNDNTIIRFGKVYSRRTSPSCAPKQIQESEPSPGNKVSSPPPLYPINYSISFNNFSSSHKNFLVTLEDIHIPKDVYEALSDKNWKNAMKDEMQALEKNKTWEIVNLPIGKKSVGCKWVFSVKYNADSTLERYKARLVAKGFTQTYGIDYQETFAPVAKMNTVRILLSLAAKYNWHLEQLDVKNTFLHGDLEEEIFMEIPPGFKEKSENNKVCKLKKALYGLKQSPRAWFGRFSKFMLLNGYRQSQGDHTLFFKHSDSGGVTILLVYVDDITLTGNNEEEKASLRKSLTKEFDIKELGKLKYFLGIEVAHSSKGIFISQQKYIKDLLRETGKLACKPAPTPVEPNLKLGEAKEDPDVDKGAYQRLVGKLIYLSHTRPDIAFAVSMVSQFMQNPKQIHMQAVDRILHYLKGRPGKGILFKRDRGMTLEVYTDADYAGSPIDRRSTSGYCTFLRGNLITWRSKKQNVVARSSAEAEYRAMTLGICELLWIKIILEDLKVKWDEPMKLHCDNKSAISIAHNPVQHDRTKHIEVDRHFIKEKLDSGLVSIDHVSSKDQLANFLIKGLDSSVFLQMIDKLGMTDPYFPA</sequence>
<dbReference type="PANTHER" id="PTHR11439">
    <property type="entry name" value="GAG-POL-RELATED RETROTRANSPOSON"/>
    <property type="match status" value="1"/>
</dbReference>
<dbReference type="PANTHER" id="PTHR11439:SF470">
    <property type="entry name" value="CYSTEINE-RICH RLK (RECEPTOR-LIKE PROTEIN KINASE) 8"/>
    <property type="match status" value="1"/>
</dbReference>
<dbReference type="Pfam" id="PF25597">
    <property type="entry name" value="SH3_retrovirus"/>
    <property type="match status" value="1"/>
</dbReference>
<proteinExistence type="predicted"/>
<feature type="region of interest" description="Disordered" evidence="1">
    <location>
        <begin position="87"/>
        <end position="158"/>
    </location>
</feature>
<dbReference type="EMBL" id="JAGYWB010000016">
    <property type="protein sequence ID" value="KAI0495948.1"/>
    <property type="molecule type" value="Genomic_DNA"/>
</dbReference>
<evidence type="ECO:0000259" key="2">
    <source>
        <dbReference type="Pfam" id="PF07727"/>
    </source>
</evidence>
<evidence type="ECO:0000313" key="4">
    <source>
        <dbReference type="EMBL" id="KAI0495948.1"/>
    </source>
</evidence>
<dbReference type="InterPro" id="IPR043502">
    <property type="entry name" value="DNA/RNA_pol_sf"/>
</dbReference>
<comment type="caution">
    <text evidence="4">The sequence shown here is derived from an EMBL/GenBank/DDBJ whole genome shotgun (WGS) entry which is preliminary data.</text>
</comment>
<feature type="compositionally biased region" description="Acidic residues" evidence="1">
    <location>
        <begin position="91"/>
        <end position="100"/>
    </location>
</feature>
<organism evidence="4 5">
    <name type="scientific">Dendrobium nobile</name>
    <name type="common">Orchid</name>
    <dbReference type="NCBI Taxonomy" id="94219"/>
    <lineage>
        <taxon>Eukaryota</taxon>
        <taxon>Viridiplantae</taxon>
        <taxon>Streptophyta</taxon>
        <taxon>Embryophyta</taxon>
        <taxon>Tracheophyta</taxon>
        <taxon>Spermatophyta</taxon>
        <taxon>Magnoliopsida</taxon>
        <taxon>Liliopsida</taxon>
        <taxon>Asparagales</taxon>
        <taxon>Orchidaceae</taxon>
        <taxon>Epidendroideae</taxon>
        <taxon>Malaxideae</taxon>
        <taxon>Dendrobiinae</taxon>
        <taxon>Dendrobium</taxon>
    </lineage>
</organism>
<dbReference type="CDD" id="cd09272">
    <property type="entry name" value="RNase_HI_RT_Ty1"/>
    <property type="match status" value="1"/>
</dbReference>
<gene>
    <name evidence="4" type="ORF">KFK09_022255</name>
</gene>
<reference evidence="4" key="1">
    <citation type="journal article" date="2022" name="Front. Genet.">
        <title>Chromosome-Scale Assembly of the Dendrobium nobile Genome Provides Insights Into the Molecular Mechanism of the Biosynthesis of the Medicinal Active Ingredient of Dendrobium.</title>
        <authorList>
            <person name="Xu Q."/>
            <person name="Niu S.-C."/>
            <person name="Li K.-L."/>
            <person name="Zheng P.-J."/>
            <person name="Zhang X.-J."/>
            <person name="Jia Y."/>
            <person name="Liu Y."/>
            <person name="Niu Y.-X."/>
            <person name="Yu L.-H."/>
            <person name="Chen D.-F."/>
            <person name="Zhang G.-Q."/>
        </authorList>
    </citation>
    <scope>NUCLEOTIDE SEQUENCE</scope>
    <source>
        <tissue evidence="4">Leaf</tissue>
    </source>
</reference>
<dbReference type="Pfam" id="PF07727">
    <property type="entry name" value="RVT_2"/>
    <property type="match status" value="1"/>
</dbReference>
<evidence type="ECO:0000259" key="3">
    <source>
        <dbReference type="Pfam" id="PF25597"/>
    </source>
</evidence>
<dbReference type="OrthoDB" id="1919845at2759"/>
<accession>A0A8T3AIH2</accession>
<dbReference type="InterPro" id="IPR013103">
    <property type="entry name" value="RVT_2"/>
</dbReference>
<keyword evidence="5" id="KW-1185">Reference proteome</keyword>
<name>A0A8T3AIH2_DENNO</name>
<feature type="domain" description="Retroviral polymerase SH3-like" evidence="3">
    <location>
        <begin position="24"/>
        <end position="85"/>
    </location>
</feature>
<dbReference type="SUPFAM" id="SSF56672">
    <property type="entry name" value="DNA/RNA polymerases"/>
    <property type="match status" value="1"/>
</dbReference>
<evidence type="ECO:0000313" key="5">
    <source>
        <dbReference type="Proteomes" id="UP000829196"/>
    </source>
</evidence>
<feature type="domain" description="Reverse transcriptase Ty1/copia-type" evidence="2">
    <location>
        <begin position="216"/>
        <end position="460"/>
    </location>
</feature>
<protein>
    <submittedName>
        <fullName evidence="4">Uncharacterized protein</fullName>
    </submittedName>
</protein>
<dbReference type="InterPro" id="IPR057670">
    <property type="entry name" value="SH3_retrovirus"/>
</dbReference>
<dbReference type="AlphaFoldDB" id="A0A8T3AIH2"/>
<evidence type="ECO:0000256" key="1">
    <source>
        <dbReference type="SAM" id="MobiDB-lite"/>
    </source>
</evidence>